<gene>
    <name evidence="2" type="ORF">CEXT_237481</name>
</gene>
<name>A0AAV4VH83_CAEEX</name>
<feature type="transmembrane region" description="Helical" evidence="1">
    <location>
        <begin position="7"/>
        <end position="24"/>
    </location>
</feature>
<proteinExistence type="predicted"/>
<keyword evidence="1" id="KW-0812">Transmembrane</keyword>
<reference evidence="2 3" key="1">
    <citation type="submission" date="2021-06" db="EMBL/GenBank/DDBJ databases">
        <title>Caerostris extrusa draft genome.</title>
        <authorList>
            <person name="Kono N."/>
            <person name="Arakawa K."/>
        </authorList>
    </citation>
    <scope>NUCLEOTIDE SEQUENCE [LARGE SCALE GENOMIC DNA]</scope>
</reference>
<feature type="transmembrane region" description="Helical" evidence="1">
    <location>
        <begin position="118"/>
        <end position="138"/>
    </location>
</feature>
<protein>
    <submittedName>
        <fullName evidence="2">Uncharacterized protein</fullName>
    </submittedName>
</protein>
<keyword evidence="1" id="KW-1133">Transmembrane helix</keyword>
<dbReference type="EMBL" id="BPLR01014505">
    <property type="protein sequence ID" value="GIY69226.1"/>
    <property type="molecule type" value="Genomic_DNA"/>
</dbReference>
<organism evidence="2 3">
    <name type="scientific">Caerostris extrusa</name>
    <name type="common">Bark spider</name>
    <name type="synonym">Caerostris bankana</name>
    <dbReference type="NCBI Taxonomy" id="172846"/>
    <lineage>
        <taxon>Eukaryota</taxon>
        <taxon>Metazoa</taxon>
        <taxon>Ecdysozoa</taxon>
        <taxon>Arthropoda</taxon>
        <taxon>Chelicerata</taxon>
        <taxon>Arachnida</taxon>
        <taxon>Araneae</taxon>
        <taxon>Araneomorphae</taxon>
        <taxon>Entelegynae</taxon>
        <taxon>Araneoidea</taxon>
        <taxon>Araneidae</taxon>
        <taxon>Caerostris</taxon>
    </lineage>
</organism>
<accession>A0AAV4VH83</accession>
<dbReference type="AlphaFoldDB" id="A0AAV4VH83"/>
<keyword evidence="3" id="KW-1185">Reference proteome</keyword>
<comment type="caution">
    <text evidence="2">The sequence shown here is derived from an EMBL/GenBank/DDBJ whole genome shotgun (WGS) entry which is preliminary data.</text>
</comment>
<dbReference type="Proteomes" id="UP001054945">
    <property type="component" value="Unassembled WGS sequence"/>
</dbReference>
<evidence type="ECO:0000313" key="3">
    <source>
        <dbReference type="Proteomes" id="UP001054945"/>
    </source>
</evidence>
<evidence type="ECO:0000313" key="2">
    <source>
        <dbReference type="EMBL" id="GIY69226.1"/>
    </source>
</evidence>
<sequence length="139" mass="16294">MSEKKECIWGDTGIICLGILLPGMDHRFRMLAINDAFHVADDNRLIGLFARLESSEVKRGNEIWFEHLVCRPNKLPPPNTKHSVVFFCGACFTGVQGNDTFCFFFFSRQIVTFDVFFLRIRYSLFFFLEFFCVPFQIIW</sequence>
<feature type="transmembrane region" description="Helical" evidence="1">
    <location>
        <begin position="84"/>
        <end position="106"/>
    </location>
</feature>
<evidence type="ECO:0000256" key="1">
    <source>
        <dbReference type="SAM" id="Phobius"/>
    </source>
</evidence>
<keyword evidence="1" id="KW-0472">Membrane</keyword>